<dbReference type="Proteomes" id="UP000594638">
    <property type="component" value="Unassembled WGS sequence"/>
</dbReference>
<evidence type="ECO:0000313" key="1">
    <source>
        <dbReference type="EMBL" id="CAA3022029.1"/>
    </source>
</evidence>
<name>A0A8S0USP1_OLEEU</name>
<gene>
    <name evidence="1" type="ORF">OLEA9_A084022</name>
</gene>
<dbReference type="Gramene" id="OE9A084022T1">
    <property type="protein sequence ID" value="OE9A084022C1"/>
    <property type="gene ID" value="OE9A084022"/>
</dbReference>
<dbReference type="EMBL" id="CACTIH010009063">
    <property type="protein sequence ID" value="CAA3022029.1"/>
    <property type="molecule type" value="Genomic_DNA"/>
</dbReference>
<dbReference type="Pfam" id="PF09425">
    <property type="entry name" value="Jas_motif"/>
    <property type="match status" value="1"/>
</dbReference>
<proteinExistence type="predicted"/>
<dbReference type="InterPro" id="IPR018467">
    <property type="entry name" value="CCT_CS"/>
</dbReference>
<accession>A0A8S0USP1</accession>
<sequence>MSRSPVELDFFSMERERDRDRNSSAAERKRSFRGIVSKLSPEIVKSVIQSATFGADKSLGLESHPYYSPLKLHAPTFRPSYGHNAIAETEQTMTVYDGKIFDFDLDFFTHKTLADEAKVAKFAEYLNFEVSVISYEQDLLRNLGKCLPYARRNSLKKFLEKRKERRLV</sequence>
<keyword evidence="2" id="KW-1185">Reference proteome</keyword>
<comment type="caution">
    <text evidence="1">The sequence shown here is derived from an EMBL/GenBank/DDBJ whole genome shotgun (WGS) entry which is preliminary data.</text>
</comment>
<dbReference type="OrthoDB" id="10408635at2759"/>
<reference evidence="1 2" key="1">
    <citation type="submission" date="2019-12" db="EMBL/GenBank/DDBJ databases">
        <authorList>
            <person name="Alioto T."/>
            <person name="Alioto T."/>
            <person name="Gomez Garrido J."/>
        </authorList>
    </citation>
    <scope>NUCLEOTIDE SEQUENCE [LARGE SCALE GENOMIC DNA]</scope>
</reference>
<evidence type="ECO:0000313" key="2">
    <source>
        <dbReference type="Proteomes" id="UP000594638"/>
    </source>
</evidence>
<protein>
    <submittedName>
        <fullName evidence="1">Uncharacterized protein</fullName>
    </submittedName>
</protein>
<organism evidence="1 2">
    <name type="scientific">Olea europaea subsp. europaea</name>
    <dbReference type="NCBI Taxonomy" id="158383"/>
    <lineage>
        <taxon>Eukaryota</taxon>
        <taxon>Viridiplantae</taxon>
        <taxon>Streptophyta</taxon>
        <taxon>Embryophyta</taxon>
        <taxon>Tracheophyta</taxon>
        <taxon>Spermatophyta</taxon>
        <taxon>Magnoliopsida</taxon>
        <taxon>eudicotyledons</taxon>
        <taxon>Gunneridae</taxon>
        <taxon>Pentapetalae</taxon>
        <taxon>asterids</taxon>
        <taxon>lamiids</taxon>
        <taxon>Lamiales</taxon>
        <taxon>Oleaceae</taxon>
        <taxon>Oleeae</taxon>
        <taxon>Olea</taxon>
    </lineage>
</organism>
<dbReference type="AlphaFoldDB" id="A0A8S0USP1"/>